<proteinExistence type="predicted"/>
<dbReference type="PATRIC" id="fig|36861.3.peg.3279"/>
<accession>A0A119CY12</accession>
<dbReference type="Proteomes" id="UP000064243">
    <property type="component" value="Unassembled WGS sequence"/>
</dbReference>
<dbReference type="Pfam" id="PF01497">
    <property type="entry name" value="Peripla_BP_2"/>
    <property type="match status" value="1"/>
</dbReference>
<evidence type="ECO:0000256" key="1">
    <source>
        <dbReference type="ARBA" id="ARBA00022729"/>
    </source>
</evidence>
<feature type="signal peptide" evidence="2">
    <location>
        <begin position="1"/>
        <end position="20"/>
    </location>
</feature>
<dbReference type="PANTHER" id="PTHR30535">
    <property type="entry name" value="VITAMIN B12-BINDING PROTEIN"/>
    <property type="match status" value="1"/>
</dbReference>
<dbReference type="PROSITE" id="PS50983">
    <property type="entry name" value="FE_B12_PBP"/>
    <property type="match status" value="1"/>
</dbReference>
<dbReference type="InterPro" id="IPR050902">
    <property type="entry name" value="ABC_Transporter_SBP"/>
</dbReference>
<evidence type="ECO:0000259" key="3">
    <source>
        <dbReference type="PROSITE" id="PS50983"/>
    </source>
</evidence>
<evidence type="ECO:0000313" key="5">
    <source>
        <dbReference type="Proteomes" id="UP000064243"/>
    </source>
</evidence>
<dbReference type="OrthoDB" id="6495095at2"/>
<organism evidence="4 5">
    <name type="scientific">Thiobacillus denitrificans</name>
    <dbReference type="NCBI Taxonomy" id="36861"/>
    <lineage>
        <taxon>Bacteria</taxon>
        <taxon>Pseudomonadati</taxon>
        <taxon>Pseudomonadota</taxon>
        <taxon>Betaproteobacteria</taxon>
        <taxon>Nitrosomonadales</taxon>
        <taxon>Thiobacillaceae</taxon>
        <taxon>Thiobacillus</taxon>
    </lineage>
</organism>
<gene>
    <name evidence="4" type="ORF">ABW22_02160</name>
</gene>
<evidence type="ECO:0000256" key="2">
    <source>
        <dbReference type="SAM" id="SignalP"/>
    </source>
</evidence>
<dbReference type="InterPro" id="IPR054828">
    <property type="entry name" value="Vit_B12_bind_prot"/>
</dbReference>
<dbReference type="STRING" id="1123392.GCA_000376425_01237"/>
<dbReference type="AlphaFoldDB" id="A0A119CY12"/>
<dbReference type="InterPro" id="IPR002491">
    <property type="entry name" value="ABC_transptr_periplasmic_BD"/>
</dbReference>
<sequence>MIRRILLWLCLLLALPAAQAAALRVVDDVGQTLEFAQPPQRIISLTPHLTELLFAVGAGAQLVGADSASDYPKAAQALPRVGDYSRINFERILALKPDLVIVWVGGNRAADIHGLKKLGLPVLHTQAARLDDVARLLRLIGQASGHADEGEAAARAYSARLDALRVRGGQKPPLSVFYQVWDRPLMTVGGTHWISDALALCGARNVFADLRAASPVVSRETVLRRAPELIVSGSDAPDMRRQWQRFAGLPAVKNQAFVRVNADLLHRPTPRLIEGVAELCAAVEAYAR</sequence>
<keyword evidence="5" id="KW-1185">Reference proteome</keyword>
<protein>
    <submittedName>
        <fullName evidence="4">ABC transporter substrate-binding protein</fullName>
    </submittedName>
</protein>
<evidence type="ECO:0000313" key="4">
    <source>
        <dbReference type="EMBL" id="KVW99063.1"/>
    </source>
</evidence>
<dbReference type="CDD" id="cd01144">
    <property type="entry name" value="BtuF"/>
    <property type="match status" value="1"/>
</dbReference>
<dbReference type="GO" id="GO:0071281">
    <property type="term" value="P:cellular response to iron ion"/>
    <property type="evidence" value="ECO:0007669"/>
    <property type="project" value="TreeGrafter"/>
</dbReference>
<keyword evidence="1 2" id="KW-0732">Signal</keyword>
<dbReference type="RefSeq" id="WP_059751557.1">
    <property type="nucleotide sequence ID" value="NZ_LDUG01000007.1"/>
</dbReference>
<dbReference type="Gene3D" id="3.40.50.1980">
    <property type="entry name" value="Nitrogenase molybdenum iron protein domain"/>
    <property type="match status" value="2"/>
</dbReference>
<name>A0A119CY12_THIDE</name>
<reference evidence="4 5" key="1">
    <citation type="journal article" date="2015" name="Appl. Environ. Microbiol.">
        <title>Aerobic and Anaerobic Thiosulfate Oxidation by a Cold-Adapted, Subglacial Chemoautotroph.</title>
        <authorList>
            <person name="Harrold Z.R."/>
            <person name="Skidmore M.L."/>
            <person name="Hamilton T.L."/>
            <person name="Desch L."/>
            <person name="Amada K."/>
            <person name="van Gelder W."/>
            <person name="Glover K."/>
            <person name="Roden E.E."/>
            <person name="Boyd E.S."/>
        </authorList>
    </citation>
    <scope>NUCLEOTIDE SEQUENCE [LARGE SCALE GENOMIC DNA]</scope>
    <source>
        <strain evidence="4 5">RG</strain>
    </source>
</reference>
<dbReference type="EMBL" id="LDUG01000007">
    <property type="protein sequence ID" value="KVW99063.1"/>
    <property type="molecule type" value="Genomic_DNA"/>
</dbReference>
<dbReference type="PANTHER" id="PTHR30535:SF34">
    <property type="entry name" value="MOLYBDATE-BINDING PROTEIN MOLA"/>
    <property type="match status" value="1"/>
</dbReference>
<feature type="chain" id="PRO_5007161839" evidence="2">
    <location>
        <begin position="21"/>
        <end position="288"/>
    </location>
</feature>
<dbReference type="NCBIfam" id="NF038402">
    <property type="entry name" value="TroA_like"/>
    <property type="match status" value="1"/>
</dbReference>
<feature type="domain" description="Fe/B12 periplasmic-binding" evidence="3">
    <location>
        <begin position="41"/>
        <end position="288"/>
    </location>
</feature>
<comment type="caution">
    <text evidence="4">The sequence shown here is derived from an EMBL/GenBank/DDBJ whole genome shotgun (WGS) entry which is preliminary data.</text>
</comment>
<dbReference type="SUPFAM" id="SSF53807">
    <property type="entry name" value="Helical backbone' metal receptor"/>
    <property type="match status" value="1"/>
</dbReference>